<evidence type="ECO:0000313" key="3">
    <source>
        <dbReference type="EMBL" id="RFS86242.1"/>
    </source>
</evidence>
<feature type="region of interest" description="Disordered" evidence="1">
    <location>
        <begin position="1"/>
        <end position="21"/>
    </location>
</feature>
<comment type="caution">
    <text evidence="3">The sequence shown here is derived from an EMBL/GenBank/DDBJ whole genome shotgun (WGS) entry which is preliminary data.</text>
</comment>
<dbReference type="InterPro" id="IPR007278">
    <property type="entry name" value="DUF397"/>
</dbReference>
<dbReference type="EMBL" id="QVNQ01000002">
    <property type="protein sequence ID" value="RFS86242.1"/>
    <property type="molecule type" value="Genomic_DNA"/>
</dbReference>
<proteinExistence type="predicted"/>
<feature type="domain" description="DUF397" evidence="2">
    <location>
        <begin position="6"/>
        <end position="59"/>
    </location>
</feature>
<keyword evidence="4" id="KW-1185">Reference proteome</keyword>
<gene>
    <name evidence="3" type="ORF">D0T12_06410</name>
</gene>
<evidence type="ECO:0000256" key="1">
    <source>
        <dbReference type="SAM" id="MobiDB-lite"/>
    </source>
</evidence>
<dbReference type="OrthoDB" id="3542324at2"/>
<sequence>MDLSTATWHKSSRSGDDGDHCVEVTSVPSVVALRDSKDPNGGNILLTHKDFRHLTNTLKDL</sequence>
<dbReference type="Pfam" id="PF04149">
    <property type="entry name" value="DUF397"/>
    <property type="match status" value="1"/>
</dbReference>
<evidence type="ECO:0000259" key="2">
    <source>
        <dbReference type="Pfam" id="PF04149"/>
    </source>
</evidence>
<evidence type="ECO:0000313" key="4">
    <source>
        <dbReference type="Proteomes" id="UP000262882"/>
    </source>
</evidence>
<dbReference type="AlphaFoldDB" id="A0A372GM41"/>
<dbReference type="Proteomes" id="UP000262882">
    <property type="component" value="Unassembled WGS sequence"/>
</dbReference>
<protein>
    <submittedName>
        <fullName evidence="3">DUF397 domain-containing protein</fullName>
    </submittedName>
</protein>
<reference evidence="3 4" key="1">
    <citation type="submission" date="2018-08" db="EMBL/GenBank/DDBJ databases">
        <title>Actinomadura spongicola sp. nov., isolated from marine sponge Leucetta chagosensis.</title>
        <authorList>
            <person name="Li L."/>
            <person name="Lin H.W."/>
        </authorList>
    </citation>
    <scope>NUCLEOTIDE SEQUENCE [LARGE SCALE GENOMIC DNA]</scope>
    <source>
        <strain evidence="3 4">LHW52907</strain>
    </source>
</reference>
<accession>A0A372GM41</accession>
<organism evidence="3 4">
    <name type="scientific">Actinomadura spongiicola</name>
    <dbReference type="NCBI Taxonomy" id="2303421"/>
    <lineage>
        <taxon>Bacteria</taxon>
        <taxon>Bacillati</taxon>
        <taxon>Actinomycetota</taxon>
        <taxon>Actinomycetes</taxon>
        <taxon>Streptosporangiales</taxon>
        <taxon>Thermomonosporaceae</taxon>
        <taxon>Actinomadura</taxon>
    </lineage>
</organism>
<name>A0A372GM41_9ACTN</name>
<dbReference type="RefSeq" id="WP_117398467.1">
    <property type="nucleotide sequence ID" value="NZ_QVNQ01000002.1"/>
</dbReference>